<accession>A0A7S0EYA0</accession>
<evidence type="ECO:0000313" key="2">
    <source>
        <dbReference type="EMBL" id="CAD8496970.1"/>
    </source>
</evidence>
<organism evidence="2">
    <name type="scientific">Hanusia phi</name>
    <dbReference type="NCBI Taxonomy" id="3032"/>
    <lineage>
        <taxon>Eukaryota</taxon>
        <taxon>Cryptophyceae</taxon>
        <taxon>Pyrenomonadales</taxon>
        <taxon>Geminigeraceae</taxon>
        <taxon>Hanusia</taxon>
    </lineage>
</organism>
<dbReference type="EMBL" id="HBEO01025936">
    <property type="protein sequence ID" value="CAD8496970.1"/>
    <property type="molecule type" value="Transcribed_RNA"/>
</dbReference>
<proteinExistence type="predicted"/>
<evidence type="ECO:0000256" key="1">
    <source>
        <dbReference type="SAM" id="MobiDB-lite"/>
    </source>
</evidence>
<sequence length="118" mass="12952">MIGVRLDRDCNDWPSSWKSSASQDINGTFSIIVGLSELVFNSDSSTSPSFLSTCEHPLLLFACERARSCVRKLRCSEESCRIPGESPAGTETAFNRARTPPSHKLSSPGFKAAFFFGR</sequence>
<feature type="region of interest" description="Disordered" evidence="1">
    <location>
        <begin position="81"/>
        <end position="105"/>
    </location>
</feature>
<dbReference type="AlphaFoldDB" id="A0A7S0EYA0"/>
<protein>
    <submittedName>
        <fullName evidence="2">Uncharacterized protein</fullName>
    </submittedName>
</protein>
<name>A0A7S0EYA0_9CRYP</name>
<reference evidence="2" key="1">
    <citation type="submission" date="2021-01" db="EMBL/GenBank/DDBJ databases">
        <authorList>
            <person name="Corre E."/>
            <person name="Pelletier E."/>
            <person name="Niang G."/>
            <person name="Scheremetjew M."/>
            <person name="Finn R."/>
            <person name="Kale V."/>
            <person name="Holt S."/>
            <person name="Cochrane G."/>
            <person name="Meng A."/>
            <person name="Brown T."/>
            <person name="Cohen L."/>
        </authorList>
    </citation>
    <scope>NUCLEOTIDE SEQUENCE</scope>
    <source>
        <strain evidence="2">CCMP325</strain>
    </source>
</reference>
<gene>
    <name evidence="2" type="ORF">HPHI1048_LOCUS17432</name>
</gene>